<evidence type="ECO:0000256" key="1">
    <source>
        <dbReference type="SAM" id="MobiDB-lite"/>
    </source>
</evidence>
<dbReference type="KEGG" id="tve:TRV_06063"/>
<sequence length="332" mass="35026">MAHRHAGGLDGHAAVTGSKAAAGGRLAEGLRGLELGALGRQLQVEVMFEPEHRGRLHRVDEEALRLVGPVLHLDLDGDAVRLVQLFQGPVVQAEPLVLLDGRAELLGQLVVCVRIDGDRLRQVVCQPREMLSGLGVARRPDGQDAHGVGASLFEAVAEETVVAQQPVSTERQVWDLVLDARRQHQLAASPDLPGGVGGLELARVQLPHLAQGDVRQRDGVVAALGELAAGSSAVVPGLRVVPGRDVVHMLRQAVAVGLRVEDDGGADGAAEAQSSCEAGWAAADDEKSKRVAIAVYSEADDAPKRIKKTEKKKKVGMGGPEPVKSRRSMHGS</sequence>
<dbReference type="HOGENOM" id="CLU_821289_0_0_1"/>
<name>D4DFW0_TRIVH</name>
<organism evidence="2 3">
    <name type="scientific">Trichophyton verrucosum (strain HKI 0517)</name>
    <dbReference type="NCBI Taxonomy" id="663202"/>
    <lineage>
        <taxon>Eukaryota</taxon>
        <taxon>Fungi</taxon>
        <taxon>Dikarya</taxon>
        <taxon>Ascomycota</taxon>
        <taxon>Pezizomycotina</taxon>
        <taxon>Eurotiomycetes</taxon>
        <taxon>Eurotiomycetidae</taxon>
        <taxon>Onygenales</taxon>
        <taxon>Arthrodermataceae</taxon>
        <taxon>Trichophyton</taxon>
    </lineage>
</organism>
<dbReference type="Proteomes" id="UP000008383">
    <property type="component" value="Unassembled WGS sequence"/>
</dbReference>
<dbReference type="AlphaFoldDB" id="D4DFW0"/>
<accession>D4DFW0</accession>
<dbReference type="GeneID" id="9584616"/>
<protein>
    <submittedName>
        <fullName evidence="2">Uncharacterized protein</fullName>
    </submittedName>
</protein>
<feature type="region of interest" description="Disordered" evidence="1">
    <location>
        <begin position="302"/>
        <end position="332"/>
    </location>
</feature>
<feature type="compositionally biased region" description="Basic residues" evidence="1">
    <location>
        <begin position="305"/>
        <end position="315"/>
    </location>
</feature>
<keyword evidence="3" id="KW-1185">Reference proteome</keyword>
<proteinExistence type="predicted"/>
<reference evidence="3" key="1">
    <citation type="journal article" date="2011" name="Genome Biol.">
        <title>Comparative and functional genomics provide insights into the pathogenicity of dermatophytic fungi.</title>
        <authorList>
            <person name="Burmester A."/>
            <person name="Shelest E."/>
            <person name="Gloeckner G."/>
            <person name="Heddergott C."/>
            <person name="Schindler S."/>
            <person name="Staib P."/>
            <person name="Heidel A."/>
            <person name="Felder M."/>
            <person name="Petzold A."/>
            <person name="Szafranski K."/>
            <person name="Feuermann M."/>
            <person name="Pedruzzi I."/>
            <person name="Priebe S."/>
            <person name="Groth M."/>
            <person name="Winkler R."/>
            <person name="Li W."/>
            <person name="Kniemeyer O."/>
            <person name="Schroeckh V."/>
            <person name="Hertweck C."/>
            <person name="Hube B."/>
            <person name="White T.C."/>
            <person name="Platzer M."/>
            <person name="Guthke R."/>
            <person name="Heitman J."/>
            <person name="Woestemeyer J."/>
            <person name="Zipfel P.F."/>
            <person name="Monod M."/>
            <person name="Brakhage A.A."/>
        </authorList>
    </citation>
    <scope>NUCLEOTIDE SEQUENCE [LARGE SCALE GENOMIC DNA]</scope>
    <source>
        <strain evidence="3">HKI 0517</strain>
    </source>
</reference>
<dbReference type="RefSeq" id="XP_003019865.1">
    <property type="nucleotide sequence ID" value="XM_003019819.1"/>
</dbReference>
<evidence type="ECO:0000313" key="3">
    <source>
        <dbReference type="Proteomes" id="UP000008383"/>
    </source>
</evidence>
<comment type="caution">
    <text evidence="2">The sequence shown here is derived from an EMBL/GenBank/DDBJ whole genome shotgun (WGS) entry which is preliminary data.</text>
</comment>
<evidence type="ECO:0000313" key="2">
    <source>
        <dbReference type="EMBL" id="EFE39241.1"/>
    </source>
</evidence>
<gene>
    <name evidence="2" type="ORF">TRV_06063</name>
</gene>
<dbReference type="EMBL" id="ACYE01000344">
    <property type="protein sequence ID" value="EFE39241.1"/>
    <property type="molecule type" value="Genomic_DNA"/>
</dbReference>